<feature type="modified residue" description="4-aspartylphosphate" evidence="9">
    <location>
        <position position="54"/>
    </location>
</feature>
<evidence type="ECO:0000256" key="3">
    <source>
        <dbReference type="ARBA" id="ARBA00022553"/>
    </source>
</evidence>
<dbReference type="SMART" id="SM00091">
    <property type="entry name" value="PAS"/>
    <property type="match status" value="1"/>
</dbReference>
<protein>
    <recommendedName>
        <fullName evidence="2">histidine kinase</fullName>
        <ecNumber evidence="2">2.7.13.3</ecNumber>
    </recommendedName>
</protein>
<feature type="coiled-coil region" evidence="10">
    <location>
        <begin position="122"/>
        <end position="177"/>
    </location>
</feature>
<dbReference type="Gene3D" id="1.20.5.1930">
    <property type="match status" value="1"/>
</dbReference>
<dbReference type="SMART" id="SM00448">
    <property type="entry name" value="REC"/>
    <property type="match status" value="1"/>
</dbReference>
<dbReference type="InterPro" id="IPR005467">
    <property type="entry name" value="His_kinase_dom"/>
</dbReference>
<dbReference type="Gene3D" id="3.40.50.2300">
    <property type="match status" value="1"/>
</dbReference>
<keyword evidence="10" id="KW-0175">Coiled coil</keyword>
<evidence type="ECO:0000256" key="5">
    <source>
        <dbReference type="ARBA" id="ARBA00022741"/>
    </source>
</evidence>
<dbReference type="GO" id="GO:0006355">
    <property type="term" value="P:regulation of DNA-templated transcription"/>
    <property type="evidence" value="ECO:0007669"/>
    <property type="project" value="InterPro"/>
</dbReference>
<dbReference type="InterPro" id="IPR003594">
    <property type="entry name" value="HATPase_dom"/>
</dbReference>
<dbReference type="Gene3D" id="3.30.565.10">
    <property type="entry name" value="Histidine kinase-like ATPase, C-terminal domain"/>
    <property type="match status" value="1"/>
</dbReference>
<dbReference type="SUPFAM" id="SSF55785">
    <property type="entry name" value="PYP-like sensor domain (PAS domain)"/>
    <property type="match status" value="1"/>
</dbReference>
<dbReference type="Pfam" id="PF00072">
    <property type="entry name" value="Response_reg"/>
    <property type="match status" value="1"/>
</dbReference>
<dbReference type="PROSITE" id="PS50112">
    <property type="entry name" value="PAS"/>
    <property type="match status" value="1"/>
</dbReference>
<evidence type="ECO:0000256" key="9">
    <source>
        <dbReference type="PROSITE-ProRule" id="PRU00169"/>
    </source>
</evidence>
<dbReference type="Pfam" id="PF00989">
    <property type="entry name" value="PAS"/>
    <property type="match status" value="1"/>
</dbReference>
<organism evidence="14 15">
    <name type="scientific">Desulfocapsa sulfexigens (strain DSM 10523 / SB164P1)</name>
    <dbReference type="NCBI Taxonomy" id="1167006"/>
    <lineage>
        <taxon>Bacteria</taxon>
        <taxon>Pseudomonadati</taxon>
        <taxon>Thermodesulfobacteriota</taxon>
        <taxon>Desulfobulbia</taxon>
        <taxon>Desulfobulbales</taxon>
        <taxon>Desulfocapsaceae</taxon>
        <taxon>Desulfocapsa</taxon>
    </lineage>
</organism>
<dbReference type="Gene3D" id="3.30.450.20">
    <property type="entry name" value="PAS domain"/>
    <property type="match status" value="1"/>
</dbReference>
<dbReference type="KEGG" id="dsf:UWK_02830"/>
<proteinExistence type="predicted"/>
<reference evidence="15" key="1">
    <citation type="journal article" date="2013" name="Stand. Genomic Sci.">
        <title>Complete genome sequence of Desulfocapsa sulfexigens, a marine deltaproteobacterium specialized in disproportionating inorganic sulfur compounds.</title>
        <authorList>
            <person name="Finster K.W."/>
            <person name="Kjeldsen K.U."/>
            <person name="Kube M."/>
            <person name="Reinhardt R."/>
            <person name="Mussmann M."/>
            <person name="Amann R."/>
            <person name="Schreiber L."/>
        </authorList>
    </citation>
    <scope>NUCLEOTIDE SEQUENCE [LARGE SCALE GENOMIC DNA]</scope>
    <source>
        <strain evidence="15">DSM 10523 / SB164P1</strain>
    </source>
</reference>
<evidence type="ECO:0000313" key="14">
    <source>
        <dbReference type="EMBL" id="AGF79361.1"/>
    </source>
</evidence>
<dbReference type="PANTHER" id="PTHR24421:SF10">
    <property type="entry name" value="NITRATE_NITRITE SENSOR PROTEIN NARQ"/>
    <property type="match status" value="1"/>
</dbReference>
<dbReference type="EMBL" id="CP003985">
    <property type="protein sequence ID" value="AGF79361.1"/>
    <property type="molecule type" value="Genomic_DNA"/>
</dbReference>
<evidence type="ECO:0000256" key="7">
    <source>
        <dbReference type="ARBA" id="ARBA00022840"/>
    </source>
</evidence>
<evidence type="ECO:0000256" key="2">
    <source>
        <dbReference type="ARBA" id="ARBA00012438"/>
    </source>
</evidence>
<keyword evidence="7" id="KW-0067">ATP-binding</keyword>
<dbReference type="GO" id="GO:0000155">
    <property type="term" value="F:phosphorelay sensor kinase activity"/>
    <property type="evidence" value="ECO:0007669"/>
    <property type="project" value="InterPro"/>
</dbReference>
<feature type="domain" description="PAS" evidence="13">
    <location>
        <begin position="174"/>
        <end position="244"/>
    </location>
</feature>
<dbReference type="InterPro" id="IPR011712">
    <property type="entry name" value="Sig_transdc_His_kin_sub3_dim/P"/>
</dbReference>
<name>M1PSR0_DESSD</name>
<dbReference type="InterPro" id="IPR000014">
    <property type="entry name" value="PAS"/>
</dbReference>
<dbReference type="EC" id="2.7.13.3" evidence="2"/>
<keyword evidence="4" id="KW-0808">Transferase</keyword>
<dbReference type="Pfam" id="PF02518">
    <property type="entry name" value="HATPase_c"/>
    <property type="match status" value="1"/>
</dbReference>
<sequence>MIPFKILFVDDEEINLLNFRMIFQERYEIITALSGEEGLRCFENTKDIGLVISDQRMPGISGTEMLSKIYDIDPDPIRVLLTAHSQVEYVLDAINLGRIYQYILKPWDENTLSQVIDRAQDLYQLKKENISLTDKLAEKNRKLKLANKKLLNVNIELERDVQRREKLEVSLRESEERFRKFANATQDIIVLFDISGRGLYANPAAERLLGYSDDEFLQKPLVFALCRKDRHIVKEEISMLLTTNQAPHPREVRVQKKNLEYLDMEMNLFCIDLSGGERIIGSMIRDISQRKIAEEKLRLSEKRLGDLSAMLITAQDDERRRLAMELHDEFGQSLAALKLQIRGMENSLHNNNEFHKDKIIEALRELRQYVNMQIEDVRSLSRELWPMMVDHLGVDAAFENLIGGFLGHAEVEIDVNMEHLGRFFPVEEQRHLYRLLQESLNNVIKHANATDIQVRASIVGDEIVLAVHDNGCGFDVEAVSTSTGKTRGIGLQAIAERMKILCGKMEINSRPGMGTSIIFTLAKNRNC</sequence>
<dbReference type="SUPFAM" id="SSF52172">
    <property type="entry name" value="CheY-like"/>
    <property type="match status" value="1"/>
</dbReference>
<feature type="domain" description="Histidine kinase" evidence="11">
    <location>
        <begin position="325"/>
        <end position="525"/>
    </location>
</feature>
<dbReference type="Pfam" id="PF07730">
    <property type="entry name" value="HisKA_3"/>
    <property type="match status" value="1"/>
</dbReference>
<evidence type="ECO:0000256" key="8">
    <source>
        <dbReference type="ARBA" id="ARBA00023012"/>
    </source>
</evidence>
<dbReference type="SUPFAM" id="SSF55874">
    <property type="entry name" value="ATPase domain of HSP90 chaperone/DNA topoisomerase II/histidine kinase"/>
    <property type="match status" value="1"/>
</dbReference>
<dbReference type="InterPro" id="IPR013767">
    <property type="entry name" value="PAS_fold"/>
</dbReference>
<dbReference type="CDD" id="cd00130">
    <property type="entry name" value="PAS"/>
    <property type="match status" value="1"/>
</dbReference>
<keyword evidence="8" id="KW-0902">Two-component regulatory system</keyword>
<dbReference type="NCBIfam" id="TIGR00229">
    <property type="entry name" value="sensory_box"/>
    <property type="match status" value="1"/>
</dbReference>
<dbReference type="STRING" id="1167006.UWK_02830"/>
<dbReference type="HOGENOM" id="CLU_516522_0_0_7"/>
<keyword evidence="3 9" id="KW-0597">Phosphoprotein</keyword>
<keyword evidence="5" id="KW-0547">Nucleotide-binding</keyword>
<gene>
    <name evidence="14" type="ordered locus">UWK_02830</name>
</gene>
<dbReference type="eggNOG" id="COG3437">
    <property type="taxonomic scope" value="Bacteria"/>
</dbReference>
<dbReference type="OrthoDB" id="6231at2"/>
<dbReference type="InterPro" id="IPR036890">
    <property type="entry name" value="HATPase_C_sf"/>
</dbReference>
<accession>M1PSR0</accession>
<dbReference type="InterPro" id="IPR035965">
    <property type="entry name" value="PAS-like_dom_sf"/>
</dbReference>
<dbReference type="SMART" id="SM00387">
    <property type="entry name" value="HATPase_c"/>
    <property type="match status" value="1"/>
</dbReference>
<dbReference type="GO" id="GO:0005524">
    <property type="term" value="F:ATP binding"/>
    <property type="evidence" value="ECO:0007669"/>
    <property type="project" value="UniProtKB-KW"/>
</dbReference>
<dbReference type="RefSeq" id="WP_015405047.1">
    <property type="nucleotide sequence ID" value="NC_020304.1"/>
</dbReference>
<evidence type="ECO:0000256" key="6">
    <source>
        <dbReference type="ARBA" id="ARBA00022777"/>
    </source>
</evidence>
<dbReference type="PANTHER" id="PTHR24421">
    <property type="entry name" value="NITRATE/NITRITE SENSOR PROTEIN NARX-RELATED"/>
    <property type="match status" value="1"/>
</dbReference>
<evidence type="ECO:0000256" key="1">
    <source>
        <dbReference type="ARBA" id="ARBA00000085"/>
    </source>
</evidence>
<evidence type="ECO:0000256" key="10">
    <source>
        <dbReference type="SAM" id="Coils"/>
    </source>
</evidence>
<dbReference type="CDD" id="cd16917">
    <property type="entry name" value="HATPase_UhpB-NarQ-NarX-like"/>
    <property type="match status" value="1"/>
</dbReference>
<comment type="catalytic activity">
    <reaction evidence="1">
        <text>ATP + protein L-histidine = ADP + protein N-phospho-L-histidine.</text>
        <dbReference type="EC" id="2.7.13.3"/>
    </reaction>
</comment>
<keyword evidence="6" id="KW-0418">Kinase</keyword>
<evidence type="ECO:0000259" key="11">
    <source>
        <dbReference type="PROSITE" id="PS50109"/>
    </source>
</evidence>
<evidence type="ECO:0000313" key="15">
    <source>
        <dbReference type="Proteomes" id="UP000011721"/>
    </source>
</evidence>
<evidence type="ECO:0000256" key="4">
    <source>
        <dbReference type="ARBA" id="ARBA00022679"/>
    </source>
</evidence>
<evidence type="ECO:0000259" key="12">
    <source>
        <dbReference type="PROSITE" id="PS50110"/>
    </source>
</evidence>
<dbReference type="eggNOG" id="COG4585">
    <property type="taxonomic scope" value="Bacteria"/>
</dbReference>
<dbReference type="Proteomes" id="UP000011721">
    <property type="component" value="Chromosome"/>
</dbReference>
<dbReference type="InterPro" id="IPR050482">
    <property type="entry name" value="Sensor_HK_TwoCompSys"/>
</dbReference>
<feature type="domain" description="Response regulatory" evidence="12">
    <location>
        <begin position="5"/>
        <end position="120"/>
    </location>
</feature>
<dbReference type="InterPro" id="IPR011006">
    <property type="entry name" value="CheY-like_superfamily"/>
</dbReference>
<evidence type="ECO:0000259" key="13">
    <source>
        <dbReference type="PROSITE" id="PS50112"/>
    </source>
</evidence>
<dbReference type="CDD" id="cd17569">
    <property type="entry name" value="REC_HupR-like"/>
    <property type="match status" value="1"/>
</dbReference>
<dbReference type="AlphaFoldDB" id="M1PSR0"/>
<dbReference type="GO" id="GO:0046983">
    <property type="term" value="F:protein dimerization activity"/>
    <property type="evidence" value="ECO:0007669"/>
    <property type="project" value="InterPro"/>
</dbReference>
<dbReference type="PROSITE" id="PS50109">
    <property type="entry name" value="HIS_KIN"/>
    <property type="match status" value="1"/>
</dbReference>
<dbReference type="GO" id="GO:0016020">
    <property type="term" value="C:membrane"/>
    <property type="evidence" value="ECO:0007669"/>
    <property type="project" value="InterPro"/>
</dbReference>
<dbReference type="InterPro" id="IPR001789">
    <property type="entry name" value="Sig_transdc_resp-reg_receiver"/>
</dbReference>
<keyword evidence="15" id="KW-1185">Reference proteome</keyword>
<dbReference type="PROSITE" id="PS50110">
    <property type="entry name" value="RESPONSE_REGULATORY"/>
    <property type="match status" value="1"/>
</dbReference>